<dbReference type="InterPro" id="IPR000225">
    <property type="entry name" value="Armadillo"/>
</dbReference>
<evidence type="ECO:0000256" key="8">
    <source>
        <dbReference type="SAM" id="MobiDB-lite"/>
    </source>
</evidence>
<organism evidence="11 12">
    <name type="scientific">Piptocephalis cylindrospora</name>
    <dbReference type="NCBI Taxonomy" id="1907219"/>
    <lineage>
        <taxon>Eukaryota</taxon>
        <taxon>Fungi</taxon>
        <taxon>Fungi incertae sedis</taxon>
        <taxon>Zoopagomycota</taxon>
        <taxon>Zoopagomycotina</taxon>
        <taxon>Zoopagomycetes</taxon>
        <taxon>Zoopagales</taxon>
        <taxon>Piptocephalidaceae</taxon>
        <taxon>Piptocephalis</taxon>
    </lineage>
</organism>
<feature type="repeat" description="ARM" evidence="6">
    <location>
        <begin position="62"/>
        <end position="91"/>
    </location>
</feature>
<comment type="similarity">
    <text evidence="2">Belongs to the VDP/USO1/EDE1 family.</text>
</comment>
<protein>
    <recommendedName>
        <fullName evidence="3">General vesicular transport factor p115</fullName>
    </recommendedName>
</protein>
<evidence type="ECO:0000256" key="5">
    <source>
        <dbReference type="ARBA" id="ARBA00023054"/>
    </source>
</evidence>
<gene>
    <name evidence="11" type="ORF">BJ684DRAFT_15681</name>
</gene>
<name>A0A4P9Y4Y4_9FUNG</name>
<dbReference type="InterPro" id="IPR016024">
    <property type="entry name" value="ARM-type_fold"/>
</dbReference>
<keyword evidence="5 7" id="KW-0175">Coiled coil</keyword>
<dbReference type="GO" id="GO:0005795">
    <property type="term" value="C:Golgi stack"/>
    <property type="evidence" value="ECO:0007669"/>
    <property type="project" value="TreeGrafter"/>
</dbReference>
<feature type="compositionally biased region" description="Acidic residues" evidence="8">
    <location>
        <begin position="785"/>
        <end position="796"/>
    </location>
</feature>
<dbReference type="Proteomes" id="UP000267251">
    <property type="component" value="Unassembled WGS sequence"/>
</dbReference>
<evidence type="ECO:0000256" key="3">
    <source>
        <dbReference type="ARBA" id="ARBA00018243"/>
    </source>
</evidence>
<proteinExistence type="inferred from homology"/>
<dbReference type="Pfam" id="PF04871">
    <property type="entry name" value="Uso1_p115_C"/>
    <property type="match status" value="1"/>
</dbReference>
<accession>A0A4P9Y4Y4</accession>
<evidence type="ECO:0000313" key="11">
    <source>
        <dbReference type="EMBL" id="RKP13963.1"/>
    </source>
</evidence>
<evidence type="ECO:0000259" key="9">
    <source>
        <dbReference type="Pfam" id="PF04869"/>
    </source>
</evidence>
<reference evidence="12" key="1">
    <citation type="journal article" date="2018" name="Nat. Microbiol.">
        <title>Leveraging single-cell genomics to expand the fungal tree of life.</title>
        <authorList>
            <person name="Ahrendt S.R."/>
            <person name="Quandt C.A."/>
            <person name="Ciobanu D."/>
            <person name="Clum A."/>
            <person name="Salamov A."/>
            <person name="Andreopoulos B."/>
            <person name="Cheng J.F."/>
            <person name="Woyke T."/>
            <person name="Pelin A."/>
            <person name="Henrissat B."/>
            <person name="Reynolds N.K."/>
            <person name="Benny G.L."/>
            <person name="Smith M.E."/>
            <person name="James T.Y."/>
            <person name="Grigoriev I.V."/>
        </authorList>
    </citation>
    <scope>NUCLEOTIDE SEQUENCE [LARGE SCALE GENOMIC DNA]</scope>
</reference>
<dbReference type="Gene3D" id="1.25.10.10">
    <property type="entry name" value="Leucine-rich Repeat Variant"/>
    <property type="match status" value="2"/>
</dbReference>
<feature type="coiled-coil region" evidence="7">
    <location>
        <begin position="676"/>
        <end position="755"/>
    </location>
</feature>
<feature type="compositionally biased region" description="Basic and acidic residues" evidence="8">
    <location>
        <begin position="768"/>
        <end position="781"/>
    </location>
</feature>
<dbReference type="InterPro" id="IPR011989">
    <property type="entry name" value="ARM-like"/>
</dbReference>
<sequence length="796" mass="86481">MDFFSRGYSNLVGSTATPTQDPTEIVLKLRSRLEHGTLLEDRRSAVLGLKGLSRQYKKEVAGSIPGLVAVLERDRSDVDVVKAAIETLNSLCTPENADRYAEPTDEDVSLAVANTDSLISTPNAIMSLLTGLEEFDFYVRFNTLQLLSTLLHHRLSPLQAAVLTSGMGCSRLVDLLDDRREAIRNESLLLLIQLTDAHAEIQKIIAFENAFERLTQVAKEEGGPLSGGIVVQDCLQLCMNLLRYNTSNQNYFRETGGIQSTAGLLEVPEPGEDWGTWPDQAATNVTMLLQVMRGLLEHDGTNTAANQAVMGQCVLPSALTLAVVSVDAPLLVRTEALLLVGDAVRKCPANVKFLESPIPAGPQKEVIPVEVACYMEDNSEGRLALLSSLSAPPTDYAEAMSAGAMLVSALTDSSSWASSPSKPFYASSLLSTAVRGFDEGKAKACDFYLGDVDEGEEPVPLIHAITLALGQSQRPEGSMGGAGQENVALASGEYMVARAQVGVLCFLCEWCHGSSSTVAQFLGESLSIQTLIEWIHLSSGINGDVQGLAAYLLALAYAFNEDPETPFDRISLQEIVRTRVGTDQVSSRISRLRDSPRFQRASSSRPRIGPTGSVGAGGEKSGEPEEMWYEPSFIALFKETFDEMTKLLSLDPSKVKSARSGGSSGGIDVEVHEAAMAAAQVREKEQDEEINRLKARIELLEEEAKQAKVEPPVTVTTTAEPSKDKVMLEEALLRTKELETELAESKKKFATLEGEQEDLLVFLAEQDTESKKMRSRLRELGEDIPPSDDEEEEEAE</sequence>
<evidence type="ECO:0000256" key="2">
    <source>
        <dbReference type="ARBA" id="ARBA00006960"/>
    </source>
</evidence>
<feature type="region of interest" description="Disordered" evidence="8">
    <location>
        <begin position="587"/>
        <end position="624"/>
    </location>
</feature>
<dbReference type="SUPFAM" id="SSF48371">
    <property type="entry name" value="ARM repeat"/>
    <property type="match status" value="1"/>
</dbReference>
<dbReference type="EMBL" id="KZ987911">
    <property type="protein sequence ID" value="RKP13963.1"/>
    <property type="molecule type" value="Genomic_DNA"/>
</dbReference>
<dbReference type="GO" id="GO:0006886">
    <property type="term" value="P:intracellular protein transport"/>
    <property type="evidence" value="ECO:0007669"/>
    <property type="project" value="InterPro"/>
</dbReference>
<dbReference type="GO" id="GO:0000139">
    <property type="term" value="C:Golgi membrane"/>
    <property type="evidence" value="ECO:0007669"/>
    <property type="project" value="UniProtKB-SubCell"/>
</dbReference>
<feature type="domain" description="Uso1/p115-like vesicle tethering protein C-terminal" evidence="10">
    <location>
        <begin position="682"/>
        <end position="795"/>
    </location>
</feature>
<feature type="region of interest" description="Disordered" evidence="8">
    <location>
        <begin position="765"/>
        <end position="796"/>
    </location>
</feature>
<evidence type="ECO:0000313" key="12">
    <source>
        <dbReference type="Proteomes" id="UP000267251"/>
    </source>
</evidence>
<dbReference type="InterPro" id="IPR024095">
    <property type="entry name" value="Vesicle_P115"/>
</dbReference>
<dbReference type="GO" id="GO:0048211">
    <property type="term" value="P:Golgi vesicle docking"/>
    <property type="evidence" value="ECO:0007669"/>
    <property type="project" value="TreeGrafter"/>
</dbReference>
<dbReference type="InterPro" id="IPR006955">
    <property type="entry name" value="Uso1_p115_C"/>
</dbReference>
<dbReference type="GO" id="GO:0048280">
    <property type="term" value="P:vesicle fusion with Golgi apparatus"/>
    <property type="evidence" value="ECO:0007669"/>
    <property type="project" value="InterPro"/>
</dbReference>
<evidence type="ECO:0000259" key="10">
    <source>
        <dbReference type="Pfam" id="PF04871"/>
    </source>
</evidence>
<evidence type="ECO:0000256" key="7">
    <source>
        <dbReference type="SAM" id="Coils"/>
    </source>
</evidence>
<dbReference type="PROSITE" id="PS50176">
    <property type="entry name" value="ARM_REPEAT"/>
    <property type="match status" value="1"/>
</dbReference>
<comment type="subcellular location">
    <subcellularLocation>
        <location evidence="1">Golgi apparatus membrane</location>
        <topology evidence="1">Peripheral membrane protein</topology>
    </subcellularLocation>
</comment>
<dbReference type="PANTHER" id="PTHR10013">
    <property type="entry name" value="GENERAL VESICULAR TRANSPORT FACTOR P115"/>
    <property type="match status" value="1"/>
</dbReference>
<evidence type="ECO:0000256" key="1">
    <source>
        <dbReference type="ARBA" id="ARBA00004395"/>
    </source>
</evidence>
<evidence type="ECO:0000256" key="4">
    <source>
        <dbReference type="ARBA" id="ARBA00023034"/>
    </source>
</evidence>
<dbReference type="Pfam" id="PF04869">
    <property type="entry name" value="Uso1_p115_head"/>
    <property type="match status" value="1"/>
</dbReference>
<dbReference type="GO" id="GO:0012507">
    <property type="term" value="C:ER to Golgi transport vesicle membrane"/>
    <property type="evidence" value="ECO:0007669"/>
    <property type="project" value="TreeGrafter"/>
</dbReference>
<dbReference type="GO" id="GO:0006888">
    <property type="term" value="P:endoplasmic reticulum to Golgi vesicle-mediated transport"/>
    <property type="evidence" value="ECO:0007669"/>
    <property type="project" value="TreeGrafter"/>
</dbReference>
<dbReference type="GO" id="GO:0005783">
    <property type="term" value="C:endoplasmic reticulum"/>
    <property type="evidence" value="ECO:0007669"/>
    <property type="project" value="TreeGrafter"/>
</dbReference>
<dbReference type="OrthoDB" id="198977at2759"/>
<dbReference type="PANTHER" id="PTHR10013:SF0">
    <property type="entry name" value="GENERAL VESICULAR TRANSPORT FACTOR P115"/>
    <property type="match status" value="1"/>
</dbReference>
<evidence type="ECO:0000256" key="6">
    <source>
        <dbReference type="PROSITE-ProRule" id="PRU00259"/>
    </source>
</evidence>
<keyword evidence="4" id="KW-0333">Golgi apparatus</keyword>
<feature type="domain" description="Vesicle tethering protein Uso1/P115-like head" evidence="9">
    <location>
        <begin position="372"/>
        <end position="646"/>
    </location>
</feature>
<dbReference type="InterPro" id="IPR006953">
    <property type="entry name" value="Vesicle_Uso1_P115_head"/>
</dbReference>
<dbReference type="AlphaFoldDB" id="A0A4P9Y4Y4"/>
<keyword evidence="12" id="KW-1185">Reference proteome</keyword>